<reference evidence="4" key="1">
    <citation type="journal article" date="2017" name="Nat. Ecol. Evol.">
        <title>Genome expansion and lineage-specific genetic innovations in the forest pathogenic fungi Armillaria.</title>
        <authorList>
            <person name="Sipos G."/>
            <person name="Prasanna A.N."/>
            <person name="Walter M.C."/>
            <person name="O'Connor E."/>
            <person name="Balint B."/>
            <person name="Krizsan K."/>
            <person name="Kiss B."/>
            <person name="Hess J."/>
            <person name="Varga T."/>
            <person name="Slot J."/>
            <person name="Riley R."/>
            <person name="Boka B."/>
            <person name="Rigling D."/>
            <person name="Barry K."/>
            <person name="Lee J."/>
            <person name="Mihaltcheva S."/>
            <person name="LaButti K."/>
            <person name="Lipzen A."/>
            <person name="Waldron R."/>
            <person name="Moloney N.M."/>
            <person name="Sperisen C."/>
            <person name="Kredics L."/>
            <person name="Vagvoelgyi C."/>
            <person name="Patrignani A."/>
            <person name="Fitzpatrick D."/>
            <person name="Nagy I."/>
            <person name="Doyle S."/>
            <person name="Anderson J.B."/>
            <person name="Grigoriev I.V."/>
            <person name="Gueldener U."/>
            <person name="Muensterkoetter M."/>
            <person name="Nagy L.G."/>
        </authorList>
    </citation>
    <scope>NUCLEOTIDE SEQUENCE [LARGE SCALE GENOMIC DNA]</scope>
    <source>
        <strain evidence="4">Ar21-2</strain>
    </source>
</reference>
<evidence type="ECO:0000313" key="3">
    <source>
        <dbReference type="EMBL" id="PBK85844.1"/>
    </source>
</evidence>
<feature type="region of interest" description="Disordered" evidence="1">
    <location>
        <begin position="199"/>
        <end position="218"/>
    </location>
</feature>
<keyword evidence="2" id="KW-0472">Membrane</keyword>
<keyword evidence="4" id="KW-1185">Reference proteome</keyword>
<evidence type="ECO:0000256" key="2">
    <source>
        <dbReference type="SAM" id="Phobius"/>
    </source>
</evidence>
<name>A0A2H3CWI6_ARMGA</name>
<dbReference type="AlphaFoldDB" id="A0A2H3CWI6"/>
<organism evidence="3 4">
    <name type="scientific">Armillaria gallica</name>
    <name type="common">Bulbous honey fungus</name>
    <name type="synonym">Armillaria bulbosa</name>
    <dbReference type="NCBI Taxonomy" id="47427"/>
    <lineage>
        <taxon>Eukaryota</taxon>
        <taxon>Fungi</taxon>
        <taxon>Dikarya</taxon>
        <taxon>Basidiomycota</taxon>
        <taxon>Agaricomycotina</taxon>
        <taxon>Agaricomycetes</taxon>
        <taxon>Agaricomycetidae</taxon>
        <taxon>Agaricales</taxon>
        <taxon>Marasmiineae</taxon>
        <taxon>Physalacriaceae</taxon>
        <taxon>Armillaria</taxon>
    </lineage>
</organism>
<keyword evidence="2" id="KW-1133">Transmembrane helix</keyword>
<dbReference type="InParanoid" id="A0A2H3CWI6"/>
<gene>
    <name evidence="3" type="ORF">ARMGADRAFT_1087121</name>
</gene>
<keyword evidence="2" id="KW-0812">Transmembrane</keyword>
<dbReference type="EMBL" id="KZ293688">
    <property type="protein sequence ID" value="PBK85844.1"/>
    <property type="molecule type" value="Genomic_DNA"/>
</dbReference>
<feature type="transmembrane region" description="Helical" evidence="2">
    <location>
        <begin position="6"/>
        <end position="29"/>
    </location>
</feature>
<proteinExistence type="predicted"/>
<accession>A0A2H3CWI6</accession>
<dbReference type="Proteomes" id="UP000217790">
    <property type="component" value="Unassembled WGS sequence"/>
</dbReference>
<evidence type="ECO:0000313" key="4">
    <source>
        <dbReference type="Proteomes" id="UP000217790"/>
    </source>
</evidence>
<protein>
    <submittedName>
        <fullName evidence="3">Uncharacterized protein</fullName>
    </submittedName>
</protein>
<evidence type="ECO:0000256" key="1">
    <source>
        <dbReference type="SAM" id="MobiDB-lite"/>
    </source>
</evidence>
<sequence>MENDDASIIAISLGIPSTTLLSITLILAIRFRYRPLQQIETPHAAPTVITTPTNDFNGILLEPQSPQIIAPIPQRPIPINELLRPGINEEEEDISESPAPVILERRSPTPPRRREPIVIISPTGSAESALYVPQTLSPGIPIAPSSNHDTWAERDPIQAPPEAADPDQEIWDNLLIPYSAYFPSLSVWFWDQPVQAPEWSSSPVPMCTGNPHQNSRSK</sequence>